<feature type="compositionally biased region" description="Low complexity" evidence="5">
    <location>
        <begin position="51"/>
        <end position="64"/>
    </location>
</feature>
<dbReference type="GO" id="GO:0016925">
    <property type="term" value="P:protein sumoylation"/>
    <property type="evidence" value="ECO:0007669"/>
    <property type="project" value="UniProtKB-ARBA"/>
</dbReference>
<evidence type="ECO:0000256" key="5">
    <source>
        <dbReference type="SAM" id="MobiDB-lite"/>
    </source>
</evidence>
<dbReference type="Gene3D" id="3.30.40.10">
    <property type="entry name" value="Zinc/RING finger domain, C3HC4 (zinc finger)"/>
    <property type="match status" value="2"/>
</dbReference>
<evidence type="ECO:0000256" key="4">
    <source>
        <dbReference type="PROSITE-ProRule" id="PRU00452"/>
    </source>
</evidence>
<dbReference type="InterPro" id="IPR013083">
    <property type="entry name" value="Znf_RING/FYVE/PHD"/>
</dbReference>
<name>A0AAW1T6Y2_9CHLO</name>
<keyword evidence="3" id="KW-0862">Zinc</keyword>
<evidence type="ECO:0000256" key="3">
    <source>
        <dbReference type="ARBA" id="ARBA00022833"/>
    </source>
</evidence>
<organism evidence="7 8">
    <name type="scientific">Apatococcus fuscideae</name>
    <dbReference type="NCBI Taxonomy" id="2026836"/>
    <lineage>
        <taxon>Eukaryota</taxon>
        <taxon>Viridiplantae</taxon>
        <taxon>Chlorophyta</taxon>
        <taxon>core chlorophytes</taxon>
        <taxon>Trebouxiophyceae</taxon>
        <taxon>Chlorellales</taxon>
        <taxon>Chlorellaceae</taxon>
        <taxon>Apatococcus</taxon>
    </lineage>
</organism>
<dbReference type="PROSITE" id="PS01359">
    <property type="entry name" value="ZF_PHD_1"/>
    <property type="match status" value="1"/>
</dbReference>
<evidence type="ECO:0000259" key="6">
    <source>
        <dbReference type="PROSITE" id="PS51044"/>
    </source>
</evidence>
<dbReference type="PANTHER" id="PTHR10782">
    <property type="entry name" value="ZINC FINGER MIZ DOMAIN-CONTAINING PROTEIN"/>
    <property type="match status" value="1"/>
</dbReference>
<dbReference type="InterPro" id="IPR004181">
    <property type="entry name" value="Znf_MIZ"/>
</dbReference>
<dbReference type="PANTHER" id="PTHR10782:SF4">
    <property type="entry name" value="TONALLI, ISOFORM E"/>
    <property type="match status" value="1"/>
</dbReference>
<dbReference type="GO" id="GO:0000785">
    <property type="term" value="C:chromatin"/>
    <property type="evidence" value="ECO:0007669"/>
    <property type="project" value="TreeGrafter"/>
</dbReference>
<evidence type="ECO:0000313" key="8">
    <source>
        <dbReference type="Proteomes" id="UP001485043"/>
    </source>
</evidence>
<feature type="region of interest" description="Disordered" evidence="5">
    <location>
        <begin position="574"/>
        <end position="608"/>
    </location>
</feature>
<keyword evidence="2 4" id="KW-0863">Zinc-finger</keyword>
<dbReference type="InterPro" id="IPR011011">
    <property type="entry name" value="Znf_FYVE_PHD"/>
</dbReference>
<keyword evidence="8" id="KW-1185">Reference proteome</keyword>
<sequence>MGRLSQIPGSPLKHAVCVKEVRKPVDCTSSATDAGAAESPELRYITFRNRSSSSTSHSKCAPSSNTKGLRQARRTAVFQVKGLPLPAFAGTIDVCEAGAPITSELDTLVTAEWRNKTWKKAPSNTVDELSYTGGNRLQLQQRILTYINQGPADSCDHWKSEAAGRIINQVHCEMRGVPYRHPSSSPSSSTHVAVATEQIPNGSSAGRSEASPSPASANTTIRCPCGIHRDTGSRMIQCGVADCGVWQHCHCVGIPPGPEMPTNFMCELCRLDRCDPFWFPTHKAMFAPTLLRNVPSRPPATLLGPLEASQRMDKTLELPSATARLIQQQPHKYRLQMVCLMMNDPVACRMHWPMHPVLQVNYTGFKPYPRNSNAKLGPAGRDEPLNLAGVCLNPPSSRNVISLEAQDPRKFCVTVQMAERRGVDEVKAMIARTESLPEALQRVQVQAVKDTTAAADEDDDIAVTSTGFSLKCPLSGSRMQTPARVVGTDGLVAFDLVTFLEIAKRTRKWVCPHSMKNFSVFELQVDAYMQRVLECIQSQPDIVEIEVSAEGQWRPAGSTDRWRDITEDVSTAAITGPVVKQELNNAPMASDSDSEEEMSEGEELRQAAAAMAVSKKRARDAEEIISLLSDSDDEPMPVSPSARHAANGYPQQPSRGTARPSAPIPAAGLRPGVPPPMPHIMPNPRWAPRPGPGTNAASSSLQKGTGVFSASSHSSRQPGSSLPATKAGSQSSGPPPTHASRSGGAAPGVGSLSSHFVRQGAGSASQQPSIPGLGPQSSQGPSNAWRNTLPAIFQRQQQQQQQQQSQMVQPAGSGEIQPHPASHGSVSGARSGAVAPSSSHGAHPTASSSQLAWRGGASASQLQSNGAAQPARTETTATTTRITPCPDNPLRLRIQKFPKPAAPASAPPPQLAPGGWQQWGSQTLMPNGAQSASQHDQFQSSIMHQQQQQPQTSQQHIHSILQPASQPPGQPPFMDEITALLLAEDNPSDQPPISAQSSQPHQQSGDGAHPQGSQPLPGSDGGDELTRLLQHGEAPGAKGLQHGAPTAQPLTSGLQQKAGTHGQQDEGNGLDPDWTPPTIEGDPWEPSSAPSSSFGDFLNTCPFDFSPGNPDEVGEGVPGLDGSRGRQDEQLAGNDPQSPGAPPPPPQANGIIDLDSDAGTP</sequence>
<dbReference type="GO" id="GO:0008270">
    <property type="term" value="F:zinc ion binding"/>
    <property type="evidence" value="ECO:0007669"/>
    <property type="project" value="UniProtKB-KW"/>
</dbReference>
<feature type="compositionally biased region" description="Polar residues" evidence="5">
    <location>
        <begin position="695"/>
        <end position="732"/>
    </location>
</feature>
<protein>
    <recommendedName>
        <fullName evidence="6">SP-RING-type domain-containing protein</fullName>
    </recommendedName>
</protein>
<feature type="compositionally biased region" description="Polar residues" evidence="5">
    <location>
        <begin position="751"/>
        <end position="786"/>
    </location>
</feature>
<feature type="compositionally biased region" description="Polar residues" evidence="5">
    <location>
        <begin position="1048"/>
        <end position="1066"/>
    </location>
</feature>
<gene>
    <name evidence="7" type="ORF">WJX84_003578</name>
</gene>
<dbReference type="InterPro" id="IPR019786">
    <property type="entry name" value="Zinc_finger_PHD-type_CS"/>
</dbReference>
<feature type="compositionally biased region" description="Polar residues" evidence="5">
    <location>
        <begin position="918"/>
        <end position="936"/>
    </location>
</feature>
<dbReference type="Proteomes" id="UP001485043">
    <property type="component" value="Unassembled WGS sequence"/>
</dbReference>
<feature type="compositionally biased region" description="Low complexity" evidence="5">
    <location>
        <begin position="867"/>
        <end position="884"/>
    </location>
</feature>
<dbReference type="Pfam" id="PF02891">
    <property type="entry name" value="zf-MIZ"/>
    <property type="match status" value="1"/>
</dbReference>
<evidence type="ECO:0000256" key="2">
    <source>
        <dbReference type="ARBA" id="ARBA00022771"/>
    </source>
</evidence>
<feature type="compositionally biased region" description="Acidic residues" evidence="5">
    <location>
        <begin position="592"/>
        <end position="601"/>
    </location>
</feature>
<feature type="compositionally biased region" description="Low complexity" evidence="5">
    <location>
        <begin position="937"/>
        <end position="960"/>
    </location>
</feature>
<dbReference type="PROSITE" id="PS51044">
    <property type="entry name" value="ZF_SP_RING"/>
    <property type="match status" value="1"/>
</dbReference>
<proteinExistence type="predicted"/>
<evidence type="ECO:0000256" key="1">
    <source>
        <dbReference type="ARBA" id="ARBA00022723"/>
    </source>
</evidence>
<feature type="compositionally biased region" description="Pro residues" evidence="5">
    <location>
        <begin position="672"/>
        <end position="691"/>
    </location>
</feature>
<feature type="compositionally biased region" description="Polar residues" evidence="5">
    <location>
        <begin position="836"/>
        <end position="851"/>
    </location>
</feature>
<feature type="region of interest" description="Disordered" evidence="5">
    <location>
        <begin position="49"/>
        <end position="68"/>
    </location>
</feature>
<evidence type="ECO:0000313" key="7">
    <source>
        <dbReference type="EMBL" id="KAK9864598.1"/>
    </source>
</evidence>
<feature type="compositionally biased region" description="Low complexity" evidence="5">
    <location>
        <begin position="794"/>
        <end position="809"/>
    </location>
</feature>
<reference evidence="7 8" key="1">
    <citation type="journal article" date="2024" name="Nat. Commun.">
        <title>Phylogenomics reveals the evolutionary origins of lichenization in chlorophyte algae.</title>
        <authorList>
            <person name="Puginier C."/>
            <person name="Libourel C."/>
            <person name="Otte J."/>
            <person name="Skaloud P."/>
            <person name="Haon M."/>
            <person name="Grisel S."/>
            <person name="Petersen M."/>
            <person name="Berrin J.G."/>
            <person name="Delaux P.M."/>
            <person name="Dal Grande F."/>
            <person name="Keller J."/>
        </authorList>
    </citation>
    <scope>NUCLEOTIDE SEQUENCE [LARGE SCALE GENOMIC DNA]</scope>
    <source>
        <strain evidence="7 8">SAG 2523</strain>
    </source>
</reference>
<feature type="compositionally biased region" description="Polar residues" evidence="5">
    <location>
        <begin position="991"/>
        <end position="1016"/>
    </location>
</feature>
<feature type="region of interest" description="Disordered" evidence="5">
    <location>
        <begin position="627"/>
        <end position="1161"/>
    </location>
</feature>
<dbReference type="EMBL" id="JALJOV010000334">
    <property type="protein sequence ID" value="KAK9864598.1"/>
    <property type="molecule type" value="Genomic_DNA"/>
</dbReference>
<accession>A0AAW1T6Y2</accession>
<dbReference type="GO" id="GO:0061665">
    <property type="term" value="F:SUMO ligase activity"/>
    <property type="evidence" value="ECO:0007669"/>
    <property type="project" value="TreeGrafter"/>
</dbReference>
<comment type="caution">
    <text evidence="7">The sequence shown here is derived from an EMBL/GenBank/DDBJ whole genome shotgun (WGS) entry which is preliminary data.</text>
</comment>
<keyword evidence="1" id="KW-0479">Metal-binding</keyword>
<feature type="domain" description="SP-RING-type" evidence="6">
    <location>
        <begin position="457"/>
        <end position="538"/>
    </location>
</feature>
<dbReference type="AlphaFoldDB" id="A0AAW1T6Y2"/>
<dbReference type="SUPFAM" id="SSF57903">
    <property type="entry name" value="FYVE/PHD zinc finger"/>
    <property type="match status" value="1"/>
</dbReference>